<dbReference type="PANTHER" id="PTHR11792">
    <property type="entry name" value="ARRESTIN"/>
    <property type="match status" value="1"/>
</dbReference>
<evidence type="ECO:0000313" key="2">
    <source>
        <dbReference type="EMBL" id="VDK80248.1"/>
    </source>
</evidence>
<evidence type="ECO:0000256" key="1">
    <source>
        <dbReference type="ARBA" id="ARBA00005298"/>
    </source>
</evidence>
<dbReference type="GO" id="GO:0007165">
    <property type="term" value="P:signal transduction"/>
    <property type="evidence" value="ECO:0007669"/>
    <property type="project" value="InterPro"/>
</dbReference>
<reference evidence="2 3" key="1">
    <citation type="submission" date="2018-11" db="EMBL/GenBank/DDBJ databases">
        <authorList>
            <consortium name="Pathogen Informatics"/>
        </authorList>
    </citation>
    <scope>NUCLEOTIDE SEQUENCE [LARGE SCALE GENOMIC DNA]</scope>
</reference>
<name>A0A3P6ULX2_DIBLA</name>
<keyword evidence="3" id="KW-1185">Reference proteome</keyword>
<dbReference type="GO" id="GO:0002031">
    <property type="term" value="P:G protein-coupled receptor internalization"/>
    <property type="evidence" value="ECO:0007669"/>
    <property type="project" value="TreeGrafter"/>
</dbReference>
<dbReference type="PANTHER" id="PTHR11792:SF17">
    <property type="entry name" value="KURTZ ARRESTIN"/>
    <property type="match status" value="1"/>
</dbReference>
<dbReference type="EMBL" id="UYRU01043103">
    <property type="protein sequence ID" value="VDK80248.1"/>
    <property type="molecule type" value="Genomic_DNA"/>
</dbReference>
<organism evidence="2 3">
    <name type="scientific">Dibothriocephalus latus</name>
    <name type="common">Fish tapeworm</name>
    <name type="synonym">Diphyllobothrium latum</name>
    <dbReference type="NCBI Taxonomy" id="60516"/>
    <lineage>
        <taxon>Eukaryota</taxon>
        <taxon>Metazoa</taxon>
        <taxon>Spiralia</taxon>
        <taxon>Lophotrochozoa</taxon>
        <taxon>Platyhelminthes</taxon>
        <taxon>Cestoda</taxon>
        <taxon>Eucestoda</taxon>
        <taxon>Diphyllobothriidea</taxon>
        <taxon>Diphyllobothriidae</taxon>
        <taxon>Dibothriocephalus</taxon>
    </lineage>
</organism>
<dbReference type="GO" id="GO:0001664">
    <property type="term" value="F:G protein-coupled receptor binding"/>
    <property type="evidence" value="ECO:0007669"/>
    <property type="project" value="TreeGrafter"/>
</dbReference>
<sequence length="65" mass="7091">MAIRKLTYAPEESAPQPSAEVVKDFIMSPGTLRLEVSLDKEVLYGSLPTTLAPLLKICAFRALSL</sequence>
<protein>
    <submittedName>
        <fullName evidence="2">Uncharacterized protein</fullName>
    </submittedName>
</protein>
<dbReference type="OrthoDB" id="298939at2759"/>
<dbReference type="Proteomes" id="UP000281553">
    <property type="component" value="Unassembled WGS sequence"/>
</dbReference>
<dbReference type="InterPro" id="IPR000698">
    <property type="entry name" value="Arrestin"/>
</dbReference>
<proteinExistence type="inferred from homology"/>
<dbReference type="AlphaFoldDB" id="A0A3P6ULX2"/>
<accession>A0A3P6ULX2</accession>
<dbReference type="Gene3D" id="2.60.40.640">
    <property type="match status" value="1"/>
</dbReference>
<dbReference type="GO" id="GO:0005737">
    <property type="term" value="C:cytoplasm"/>
    <property type="evidence" value="ECO:0007669"/>
    <property type="project" value="TreeGrafter"/>
</dbReference>
<comment type="similarity">
    <text evidence="1">Belongs to the arrestin family.</text>
</comment>
<dbReference type="InterPro" id="IPR014752">
    <property type="entry name" value="Arrestin-like_C"/>
</dbReference>
<evidence type="ECO:0000313" key="3">
    <source>
        <dbReference type="Proteomes" id="UP000281553"/>
    </source>
</evidence>
<gene>
    <name evidence="2" type="ORF">DILT_LOCUS3090</name>
</gene>